<dbReference type="AlphaFoldDB" id="A0A8W7PRN9"/>
<dbReference type="Proteomes" id="UP000075882">
    <property type="component" value="Unassembled WGS sequence"/>
</dbReference>
<dbReference type="InterPro" id="IPR009057">
    <property type="entry name" value="Homeodomain-like_sf"/>
</dbReference>
<organism evidence="2">
    <name type="scientific">Anopheles coluzzii</name>
    <name type="common">African malaria mosquito</name>
    <dbReference type="NCBI Taxonomy" id="1518534"/>
    <lineage>
        <taxon>Eukaryota</taxon>
        <taxon>Metazoa</taxon>
        <taxon>Ecdysozoa</taxon>
        <taxon>Arthropoda</taxon>
        <taxon>Hexapoda</taxon>
        <taxon>Insecta</taxon>
        <taxon>Pterygota</taxon>
        <taxon>Neoptera</taxon>
        <taxon>Endopterygota</taxon>
        <taxon>Diptera</taxon>
        <taxon>Nematocera</taxon>
        <taxon>Culicoidea</taxon>
        <taxon>Culicidae</taxon>
        <taxon>Anophelinae</taxon>
        <taxon>Anopheles</taxon>
    </lineage>
</organism>
<dbReference type="InterPro" id="IPR036388">
    <property type="entry name" value="WH-like_DNA-bd_sf"/>
</dbReference>
<name>A0A8W7PRN9_ANOCL</name>
<accession>A0A8W7PRN9</accession>
<sequence>MTDQESMEEDVLGMLKTRKLKTTSNEDRERIVQAREMGSSVSVIAKSLNIKRTTVYNVLRKYHATMKVEAEPRGKTMPSAASNMFRNVPASVVISVVLSRSLRMPVTST</sequence>
<comment type="subcellular location">
    <subcellularLocation>
        <location evidence="1">Nucleus</location>
    </subcellularLocation>
</comment>
<proteinExistence type="predicted"/>
<dbReference type="EnsemblMetazoa" id="ACOM036375-RA">
    <property type="protein sequence ID" value="ACOM036375-PA.1"/>
    <property type="gene ID" value="ACOM036375"/>
</dbReference>
<dbReference type="GO" id="GO:0005634">
    <property type="term" value="C:nucleus"/>
    <property type="evidence" value="ECO:0007669"/>
    <property type="project" value="UniProtKB-SubCell"/>
</dbReference>
<protein>
    <submittedName>
        <fullName evidence="2">Uncharacterized protein</fullName>
    </submittedName>
</protein>
<dbReference type="SUPFAM" id="SSF46689">
    <property type="entry name" value="Homeodomain-like"/>
    <property type="match status" value="1"/>
</dbReference>
<reference evidence="2" key="1">
    <citation type="submission" date="2022-08" db="UniProtKB">
        <authorList>
            <consortium name="EnsemblMetazoa"/>
        </authorList>
    </citation>
    <scope>IDENTIFICATION</scope>
</reference>
<evidence type="ECO:0000313" key="2">
    <source>
        <dbReference type="EnsemblMetazoa" id="ACOM036375-PA.1"/>
    </source>
</evidence>
<dbReference type="Gene3D" id="1.10.10.10">
    <property type="entry name" value="Winged helix-like DNA-binding domain superfamily/Winged helix DNA-binding domain"/>
    <property type="match status" value="1"/>
</dbReference>
<evidence type="ECO:0000256" key="1">
    <source>
        <dbReference type="ARBA" id="ARBA00004123"/>
    </source>
</evidence>